<name>A0A843W085_COLES</name>
<evidence type="ECO:0000313" key="2">
    <source>
        <dbReference type="Proteomes" id="UP000652761"/>
    </source>
</evidence>
<keyword evidence="2" id="KW-1185">Reference proteome</keyword>
<reference evidence="1" key="1">
    <citation type="submission" date="2017-07" db="EMBL/GenBank/DDBJ databases">
        <title>Taro Niue Genome Assembly and Annotation.</title>
        <authorList>
            <person name="Atibalentja N."/>
            <person name="Keating K."/>
            <person name="Fields C.J."/>
        </authorList>
    </citation>
    <scope>NUCLEOTIDE SEQUENCE</scope>
    <source>
        <strain evidence="1">Niue_2</strain>
        <tissue evidence="1">Leaf</tissue>
    </source>
</reference>
<accession>A0A843W085</accession>
<dbReference type="EMBL" id="NMUH01002093">
    <property type="protein sequence ID" value="MQL97743.1"/>
    <property type="molecule type" value="Genomic_DNA"/>
</dbReference>
<evidence type="ECO:0000313" key="1">
    <source>
        <dbReference type="EMBL" id="MQL97743.1"/>
    </source>
</evidence>
<sequence>MDGHDKNDMGYLDKAMDRVKMELQQSIPRDYKKWWEIIVHRLENTLHHDLHAVGYYVNPQLMYADNAHVDSEVLQGTLNIIGSLSMTLEKRLKAELQNEDWDIFWLPIAICCKKSQP</sequence>
<dbReference type="OrthoDB" id="1738510at2759"/>
<dbReference type="Proteomes" id="UP000652761">
    <property type="component" value="Unassembled WGS sequence"/>
</dbReference>
<dbReference type="AlphaFoldDB" id="A0A843W085"/>
<protein>
    <submittedName>
        <fullName evidence="1">Uncharacterized protein</fullName>
    </submittedName>
</protein>
<feature type="non-terminal residue" evidence="1">
    <location>
        <position position="1"/>
    </location>
</feature>
<proteinExistence type="predicted"/>
<gene>
    <name evidence="1" type="ORF">Taro_030446</name>
</gene>
<comment type="caution">
    <text evidence="1">The sequence shown here is derived from an EMBL/GenBank/DDBJ whole genome shotgun (WGS) entry which is preliminary data.</text>
</comment>
<organism evidence="1 2">
    <name type="scientific">Colocasia esculenta</name>
    <name type="common">Wild taro</name>
    <name type="synonym">Arum esculentum</name>
    <dbReference type="NCBI Taxonomy" id="4460"/>
    <lineage>
        <taxon>Eukaryota</taxon>
        <taxon>Viridiplantae</taxon>
        <taxon>Streptophyta</taxon>
        <taxon>Embryophyta</taxon>
        <taxon>Tracheophyta</taxon>
        <taxon>Spermatophyta</taxon>
        <taxon>Magnoliopsida</taxon>
        <taxon>Liliopsida</taxon>
        <taxon>Araceae</taxon>
        <taxon>Aroideae</taxon>
        <taxon>Colocasieae</taxon>
        <taxon>Colocasia</taxon>
    </lineage>
</organism>